<dbReference type="PANTHER" id="PTHR11005">
    <property type="entry name" value="LYSOSOMAL ACID LIPASE-RELATED"/>
    <property type="match status" value="1"/>
</dbReference>
<keyword evidence="5" id="KW-0443">Lipid metabolism</keyword>
<dbReference type="InterPro" id="IPR006693">
    <property type="entry name" value="AB_hydrolase_lipase"/>
</dbReference>
<evidence type="ECO:0000256" key="3">
    <source>
        <dbReference type="ARBA" id="ARBA00022801"/>
    </source>
</evidence>
<reference evidence="12" key="3">
    <citation type="submission" date="2018-07" db="EMBL/GenBank/DDBJ databases">
        <authorList>
            <person name="Mckenzie S.K."/>
            <person name="Kronauer D.J.C."/>
        </authorList>
    </citation>
    <scope>NUCLEOTIDE SEQUENCE</scope>
    <source>
        <strain evidence="12">Clonal line C1</strain>
    </source>
</reference>
<evidence type="ECO:0000256" key="4">
    <source>
        <dbReference type="ARBA" id="ARBA00022963"/>
    </source>
</evidence>
<keyword evidence="4 7" id="KW-0442">Lipid degradation</keyword>
<dbReference type="InterPro" id="IPR025483">
    <property type="entry name" value="Lipase_euk"/>
</dbReference>
<organism evidence="11 13">
    <name type="scientific">Ooceraea biroi</name>
    <name type="common">Clonal raider ant</name>
    <name type="synonym">Cerapachys biroi</name>
    <dbReference type="NCBI Taxonomy" id="2015173"/>
    <lineage>
        <taxon>Eukaryota</taxon>
        <taxon>Metazoa</taxon>
        <taxon>Ecdysozoa</taxon>
        <taxon>Arthropoda</taxon>
        <taxon>Hexapoda</taxon>
        <taxon>Insecta</taxon>
        <taxon>Pterygota</taxon>
        <taxon>Neoptera</taxon>
        <taxon>Endopterygota</taxon>
        <taxon>Hymenoptera</taxon>
        <taxon>Apocrita</taxon>
        <taxon>Aculeata</taxon>
        <taxon>Formicoidea</taxon>
        <taxon>Formicidae</taxon>
        <taxon>Dorylinae</taxon>
        <taxon>Ooceraea</taxon>
    </lineage>
</organism>
<accession>A0A026WHT3</accession>
<proteinExistence type="inferred from homology"/>
<dbReference type="EMBL" id="QOIP01000007">
    <property type="protein sequence ID" value="RLU20078.1"/>
    <property type="molecule type" value="Genomic_DNA"/>
</dbReference>
<evidence type="ECO:0000313" key="12">
    <source>
        <dbReference type="EMBL" id="RLU20078.1"/>
    </source>
</evidence>
<keyword evidence="13" id="KW-1185">Reference proteome</keyword>
<evidence type="ECO:0000256" key="8">
    <source>
        <dbReference type="PIRSR" id="PIRSR000862-1"/>
    </source>
</evidence>
<comment type="similarity">
    <text evidence="1 7">Belongs to the AB hydrolase superfamily. Lipase family.</text>
</comment>
<feature type="active site" description="Nucleophile" evidence="8">
    <location>
        <position position="199"/>
    </location>
</feature>
<evidence type="ECO:0000256" key="9">
    <source>
        <dbReference type="SAM" id="SignalP"/>
    </source>
</evidence>
<gene>
    <name evidence="12" type="ORF">DMN91_006684</name>
    <name evidence="11" type="ORF">X777_04914</name>
</gene>
<dbReference type="OMA" id="PIAFWNE"/>
<feature type="signal peptide" evidence="9">
    <location>
        <begin position="1"/>
        <end position="17"/>
    </location>
</feature>
<evidence type="ECO:0000256" key="6">
    <source>
        <dbReference type="ARBA" id="ARBA00023180"/>
    </source>
</evidence>
<evidence type="ECO:0000313" key="13">
    <source>
        <dbReference type="Proteomes" id="UP000053097"/>
    </source>
</evidence>
<evidence type="ECO:0000259" key="10">
    <source>
        <dbReference type="Pfam" id="PF04083"/>
    </source>
</evidence>
<keyword evidence="2 9" id="KW-0732">Signal</keyword>
<name>A0A026WHT3_OOCBI</name>
<keyword evidence="6" id="KW-0325">Glycoprotein</keyword>
<reference evidence="12 14" key="2">
    <citation type="journal article" date="2018" name="Genome Res.">
        <title>The genomic architecture and molecular evolution of ant odorant receptors.</title>
        <authorList>
            <person name="McKenzie S.K."/>
            <person name="Kronauer D.J.C."/>
        </authorList>
    </citation>
    <scope>NUCLEOTIDE SEQUENCE [LARGE SCALE GENOMIC DNA]</scope>
    <source>
        <strain evidence="12">Clonal line C1</strain>
    </source>
</reference>
<dbReference type="Gene3D" id="3.40.50.1820">
    <property type="entry name" value="alpha/beta hydrolase"/>
    <property type="match status" value="1"/>
</dbReference>
<evidence type="ECO:0000256" key="1">
    <source>
        <dbReference type="ARBA" id="ARBA00010701"/>
    </source>
</evidence>
<dbReference type="Proteomes" id="UP000053097">
    <property type="component" value="Unassembled WGS sequence"/>
</dbReference>
<dbReference type="Pfam" id="PF04083">
    <property type="entry name" value="Abhydro_lipase"/>
    <property type="match status" value="1"/>
</dbReference>
<dbReference type="EMBL" id="KK107238">
    <property type="protein sequence ID" value="EZA54629.1"/>
    <property type="molecule type" value="Genomic_DNA"/>
</dbReference>
<evidence type="ECO:0000256" key="5">
    <source>
        <dbReference type="ARBA" id="ARBA00023098"/>
    </source>
</evidence>
<dbReference type="GO" id="GO:0016042">
    <property type="term" value="P:lipid catabolic process"/>
    <property type="evidence" value="ECO:0007669"/>
    <property type="project" value="UniProtKB-KW"/>
</dbReference>
<dbReference type="SUPFAM" id="SSF53474">
    <property type="entry name" value="alpha/beta-Hydrolases"/>
    <property type="match status" value="1"/>
</dbReference>
<evidence type="ECO:0000313" key="14">
    <source>
        <dbReference type="Proteomes" id="UP000279307"/>
    </source>
</evidence>
<dbReference type="Proteomes" id="UP000279307">
    <property type="component" value="Chromosome 7"/>
</dbReference>
<protein>
    <recommendedName>
        <fullName evidence="7">Lipase</fullName>
    </recommendedName>
</protein>
<keyword evidence="3 7" id="KW-0378">Hydrolase</keyword>
<evidence type="ECO:0000256" key="7">
    <source>
        <dbReference type="PIRNR" id="PIRNR000862"/>
    </source>
</evidence>
<dbReference type="AlphaFoldDB" id="A0A026WHT3"/>
<dbReference type="FunFam" id="3.40.50.1820:FF:000057">
    <property type="entry name" value="Lipase"/>
    <property type="match status" value="1"/>
</dbReference>
<evidence type="ECO:0000313" key="11">
    <source>
        <dbReference type="EMBL" id="EZA54629.1"/>
    </source>
</evidence>
<evidence type="ECO:0000256" key="2">
    <source>
        <dbReference type="ARBA" id="ARBA00022729"/>
    </source>
</evidence>
<feature type="active site" description="Charge relay system" evidence="8">
    <location>
        <position position="403"/>
    </location>
</feature>
<dbReference type="GO" id="GO:0016788">
    <property type="term" value="F:hydrolase activity, acting on ester bonds"/>
    <property type="evidence" value="ECO:0007669"/>
    <property type="project" value="InterPro"/>
</dbReference>
<sequence length="437" mass="50020">MRFVSFAVVLTVIFAEARLDIWKDFSLFQRAVIDFIFPKDPNIVRVRNSEQARTTGKVSTLDFIGLVERHGYPAEEHYVTTKDGYNLLVHRIPGSPVSNNRQMKKVVFLQHGIICTSDCWVLFGPGKDLAFLLADEGYDVWLGNFRGNSYCRSHVTMSPRDSDFWQFSYHESGVQDLPAMIDYVLNHTGRKTLRYIGHSMGTSTLFVLLSMRPEYNTKINFAICLAPIAFWIEYPIVFGNILDNALQIKQFFNNNGIYEVASLSSLTITTGRTLCADKAITQPICVAIIFVLAGSDPQQLNTTALPNILSHYPCGTSVKTLYHYTQNVLTKKFESYDYGPLDNYERYKQRTPITYDLKKITAPLALLSGASDVLATRTNVLRVYRQLPNVVVLEENPYKSFNHLDFMWAIDAKTLIFDRIMELLQKFDTESNRYYLF</sequence>
<dbReference type="PIRSF" id="PIRSF000862">
    <property type="entry name" value="Steryl_ester_lip"/>
    <property type="match status" value="1"/>
</dbReference>
<feature type="chain" id="PRO_5033709620" description="Lipase" evidence="9">
    <location>
        <begin position="18"/>
        <end position="437"/>
    </location>
</feature>
<dbReference type="OrthoDB" id="9974421at2759"/>
<feature type="active site" description="Charge relay system" evidence="8">
    <location>
        <position position="372"/>
    </location>
</feature>
<dbReference type="InterPro" id="IPR029058">
    <property type="entry name" value="AB_hydrolase_fold"/>
</dbReference>
<reference evidence="11 13" key="1">
    <citation type="journal article" date="2014" name="Curr. Biol.">
        <title>The genome of the clonal raider ant Cerapachys biroi.</title>
        <authorList>
            <person name="Oxley P.R."/>
            <person name="Ji L."/>
            <person name="Fetter-Pruneda I."/>
            <person name="McKenzie S.K."/>
            <person name="Li C."/>
            <person name="Hu H."/>
            <person name="Zhang G."/>
            <person name="Kronauer D.J."/>
        </authorList>
    </citation>
    <scope>NUCLEOTIDE SEQUENCE [LARGE SCALE GENOMIC DNA]</scope>
</reference>
<feature type="domain" description="Partial AB-hydrolase lipase" evidence="10">
    <location>
        <begin position="66"/>
        <end position="122"/>
    </location>
</feature>